<evidence type="ECO:0000256" key="8">
    <source>
        <dbReference type="ARBA" id="ARBA00023002"/>
    </source>
</evidence>
<dbReference type="OrthoDB" id="543511at2759"/>
<evidence type="ECO:0000256" key="1">
    <source>
        <dbReference type="ARBA" id="ARBA00000629"/>
    </source>
</evidence>
<keyword evidence="6 10" id="KW-0883">Thioether bond</keyword>
<dbReference type="InterPro" id="IPR011051">
    <property type="entry name" value="RmlC_Cupin_sf"/>
</dbReference>
<evidence type="ECO:0000256" key="12">
    <source>
        <dbReference type="RuleBase" id="RU366010"/>
    </source>
</evidence>
<evidence type="ECO:0000256" key="4">
    <source>
        <dbReference type="ARBA" id="ARBA00013133"/>
    </source>
</evidence>
<proteinExistence type="inferred from homology"/>
<dbReference type="EC" id="1.13.11.20" evidence="4 12"/>
<dbReference type="SUPFAM" id="SSF51182">
    <property type="entry name" value="RmlC-like cupins"/>
    <property type="match status" value="1"/>
</dbReference>
<dbReference type="UniPathway" id="UPA00012">
    <property type="reaction ID" value="UER00537"/>
</dbReference>
<dbReference type="GeneID" id="108680784"/>
<keyword evidence="13" id="KW-1185">Reference proteome</keyword>
<evidence type="ECO:0000256" key="5">
    <source>
        <dbReference type="ARBA" id="ARBA00022723"/>
    </source>
</evidence>
<dbReference type="GO" id="GO:0008198">
    <property type="term" value="F:ferrous iron binding"/>
    <property type="evidence" value="ECO:0007669"/>
    <property type="project" value="UniProtKB-ARBA"/>
</dbReference>
<dbReference type="Pfam" id="PF05995">
    <property type="entry name" value="CDO_I"/>
    <property type="match status" value="1"/>
</dbReference>
<reference evidence="14" key="1">
    <citation type="submission" date="2025-08" db="UniProtKB">
        <authorList>
            <consortium name="RefSeq"/>
        </authorList>
    </citation>
    <scope>IDENTIFICATION</scope>
    <source>
        <tissue evidence="14">Whole organism</tissue>
    </source>
</reference>
<dbReference type="PANTHER" id="PTHR12918:SF1">
    <property type="entry name" value="CYSTEINE DIOXYGENASE TYPE 1"/>
    <property type="match status" value="1"/>
</dbReference>
<dbReference type="GO" id="GO:0017172">
    <property type="term" value="F:cysteine dioxygenase activity"/>
    <property type="evidence" value="ECO:0007669"/>
    <property type="project" value="UniProtKB-UniRule"/>
</dbReference>
<dbReference type="GO" id="GO:0019448">
    <property type="term" value="P:L-cysteine catabolic process"/>
    <property type="evidence" value="ECO:0007669"/>
    <property type="project" value="TreeGrafter"/>
</dbReference>
<dbReference type="InterPro" id="IPR014710">
    <property type="entry name" value="RmlC-like_jellyroll"/>
</dbReference>
<evidence type="ECO:0000256" key="10">
    <source>
        <dbReference type="PIRSR" id="PIRSR610300-50"/>
    </source>
</evidence>
<name>A0A8B7PI23_HYAAZ</name>
<gene>
    <name evidence="14" type="primary">LOC108680784</name>
</gene>
<accession>A0A8B7PI23</accession>
<evidence type="ECO:0000256" key="2">
    <source>
        <dbReference type="ARBA" id="ARBA00004759"/>
    </source>
</evidence>
<keyword evidence="8 12" id="KW-0560">Oxidoreductase</keyword>
<keyword evidence="5 11" id="KW-0479">Metal-binding</keyword>
<evidence type="ECO:0000256" key="9">
    <source>
        <dbReference type="ARBA" id="ARBA00023004"/>
    </source>
</evidence>
<dbReference type="GO" id="GO:0042412">
    <property type="term" value="P:taurine biosynthetic process"/>
    <property type="evidence" value="ECO:0007669"/>
    <property type="project" value="UniProtKB-UniRule"/>
</dbReference>
<evidence type="ECO:0000256" key="3">
    <source>
        <dbReference type="ARBA" id="ARBA00006622"/>
    </source>
</evidence>
<keyword evidence="7 12" id="KW-0223">Dioxygenase</keyword>
<protein>
    <recommendedName>
        <fullName evidence="4 12">Cysteine dioxygenase</fullName>
        <ecNumber evidence="4 12">1.13.11.20</ecNumber>
    </recommendedName>
</protein>
<evidence type="ECO:0000256" key="6">
    <source>
        <dbReference type="ARBA" id="ARBA00022784"/>
    </source>
</evidence>
<evidence type="ECO:0000256" key="7">
    <source>
        <dbReference type="ARBA" id="ARBA00022964"/>
    </source>
</evidence>
<dbReference type="Proteomes" id="UP000694843">
    <property type="component" value="Unplaced"/>
</dbReference>
<comment type="similarity">
    <text evidence="3 12">Belongs to the cysteine dioxygenase family.</text>
</comment>
<dbReference type="RefSeq" id="XP_018025172.1">
    <property type="nucleotide sequence ID" value="XM_018169683.2"/>
</dbReference>
<dbReference type="FunFam" id="2.60.120.10:FF:000045">
    <property type="entry name" value="Cysteine dioxygenase 1"/>
    <property type="match status" value="1"/>
</dbReference>
<evidence type="ECO:0000313" key="13">
    <source>
        <dbReference type="Proteomes" id="UP000694843"/>
    </source>
</evidence>
<organism evidence="13 14">
    <name type="scientific">Hyalella azteca</name>
    <name type="common">Amphipod</name>
    <dbReference type="NCBI Taxonomy" id="294128"/>
    <lineage>
        <taxon>Eukaryota</taxon>
        <taxon>Metazoa</taxon>
        <taxon>Ecdysozoa</taxon>
        <taxon>Arthropoda</taxon>
        <taxon>Crustacea</taxon>
        <taxon>Multicrustacea</taxon>
        <taxon>Malacostraca</taxon>
        <taxon>Eumalacostraca</taxon>
        <taxon>Peracarida</taxon>
        <taxon>Amphipoda</taxon>
        <taxon>Senticaudata</taxon>
        <taxon>Talitrida</taxon>
        <taxon>Talitroidea</taxon>
        <taxon>Hyalellidae</taxon>
        <taxon>Hyalella</taxon>
    </lineage>
</organism>
<keyword evidence="9 11" id="KW-0408">Iron</keyword>
<comment type="catalytic activity">
    <reaction evidence="1 12">
        <text>L-cysteine + O2 = 3-sulfino-L-alanine + H(+)</text>
        <dbReference type="Rhea" id="RHEA:20441"/>
        <dbReference type="ChEBI" id="CHEBI:15378"/>
        <dbReference type="ChEBI" id="CHEBI:15379"/>
        <dbReference type="ChEBI" id="CHEBI:35235"/>
        <dbReference type="ChEBI" id="CHEBI:61085"/>
        <dbReference type="EC" id="1.13.11.20"/>
    </reaction>
</comment>
<comment type="pathway">
    <text evidence="2 12">Organosulfur biosynthesis; taurine biosynthesis; hypotaurine from L-cysteine: step 1/2.</text>
</comment>
<dbReference type="PANTHER" id="PTHR12918">
    <property type="entry name" value="CYSTEINE DIOXYGENASE"/>
    <property type="match status" value="1"/>
</dbReference>
<dbReference type="OMA" id="YTENQVT"/>
<evidence type="ECO:0000313" key="14">
    <source>
        <dbReference type="RefSeq" id="XP_018025172.1"/>
    </source>
</evidence>
<dbReference type="AlphaFoldDB" id="A0A8B7PI23"/>
<dbReference type="InterPro" id="IPR010300">
    <property type="entry name" value="CDO_1"/>
</dbReference>
<dbReference type="Gene3D" id="2.60.120.10">
    <property type="entry name" value="Jelly Rolls"/>
    <property type="match status" value="1"/>
</dbReference>
<feature type="binding site" evidence="11">
    <location>
        <position position="115"/>
    </location>
    <ligand>
        <name>Fe cation</name>
        <dbReference type="ChEBI" id="CHEBI:24875"/>
        <note>catalytic</note>
    </ligand>
</feature>
<feature type="binding site" evidence="11">
    <location>
        <position position="169"/>
    </location>
    <ligand>
        <name>Fe cation</name>
        <dbReference type="ChEBI" id="CHEBI:24875"/>
        <note>catalytic</note>
    </ligand>
</feature>
<feature type="binding site" evidence="11">
    <location>
        <position position="113"/>
    </location>
    <ligand>
        <name>Fe cation</name>
        <dbReference type="ChEBI" id="CHEBI:24875"/>
        <note>catalytic</note>
    </ligand>
</feature>
<dbReference type="CDD" id="cd10548">
    <property type="entry name" value="cupin_CDO"/>
    <property type="match status" value="1"/>
</dbReference>
<sequence length="223" mass="25207">MDITQMDYAAPSVSFGQAFEYPQKPSNRPQLRNVTVRDLDDLIRQIHAAFDSDSVDVDLISAILAAYDTNPAHWRKFAKFDRYKYTRNLVDEGNGRFNLMLLCWGPSQASTIHDHTDAHCFMKVLSGELEEMRYEWPEGSCSGEGMRAVGRTPLPTNGVCYINDSLGLHRVCNPSDSDPAVSLHLYCPPFSACQVFDERTGTPSKCPVTFYSKYGKRVKYCQK</sequence>
<comment type="cofactor">
    <cofactor evidence="12">
        <name>Fe cation</name>
        <dbReference type="ChEBI" id="CHEBI:24875"/>
    </cofactor>
    <text evidence="12">Binds 1 Fe cation per subunit.</text>
</comment>
<evidence type="ECO:0000256" key="11">
    <source>
        <dbReference type="PIRSR" id="PIRSR610300-51"/>
    </source>
</evidence>
<feature type="cross-link" description="3'-(S-cysteinyl)-tyrosine (Cys-Tyr)" evidence="10">
    <location>
        <begin position="120"/>
        <end position="186"/>
    </location>
</feature>
<dbReference type="KEGG" id="hazt:108680784"/>